<evidence type="ECO:0000313" key="1">
    <source>
        <dbReference type="EMBL" id="ROR90775.1"/>
    </source>
</evidence>
<evidence type="ECO:0000313" key="2">
    <source>
        <dbReference type="Proteomes" id="UP000281738"/>
    </source>
</evidence>
<comment type="caution">
    <text evidence="1">The sequence shown here is derived from an EMBL/GenBank/DDBJ whole genome shotgun (WGS) entry which is preliminary data.</text>
</comment>
<dbReference type="EMBL" id="RKHO01000001">
    <property type="protein sequence ID" value="ROR90775.1"/>
    <property type="molecule type" value="Genomic_DNA"/>
</dbReference>
<proteinExistence type="predicted"/>
<sequence>MRATCEGEEVTPTRFDFAFTRPYRLVALPLGITPRTTSVRLVDERLEVRFGPWSLRTPLANVTGWEETGDFAFLKTVGPPHLSFSDRGITFATNGDRALCLQLATPVPGIEPTGRLRHPGVTLTVADPTALAAALAAARAG</sequence>
<gene>
    <name evidence="1" type="ORF">EDD33_1623</name>
</gene>
<protein>
    <submittedName>
        <fullName evidence="1">Uncharacterized protein</fullName>
    </submittedName>
</protein>
<organism evidence="1 2">
    <name type="scientific">Nocardioides aurantiacus</name>
    <dbReference type="NCBI Taxonomy" id="86796"/>
    <lineage>
        <taxon>Bacteria</taxon>
        <taxon>Bacillati</taxon>
        <taxon>Actinomycetota</taxon>
        <taxon>Actinomycetes</taxon>
        <taxon>Propionibacteriales</taxon>
        <taxon>Nocardioidaceae</taxon>
        <taxon>Nocardioides</taxon>
    </lineage>
</organism>
<dbReference type="Proteomes" id="UP000281738">
    <property type="component" value="Unassembled WGS sequence"/>
</dbReference>
<reference evidence="1 2" key="1">
    <citation type="submission" date="2018-11" db="EMBL/GenBank/DDBJ databases">
        <title>Sequencing the genomes of 1000 actinobacteria strains.</title>
        <authorList>
            <person name="Klenk H.-P."/>
        </authorList>
    </citation>
    <scope>NUCLEOTIDE SEQUENCE [LARGE SCALE GENOMIC DNA]</scope>
    <source>
        <strain evidence="1 2">DSM 12652</strain>
    </source>
</reference>
<dbReference type="AlphaFoldDB" id="A0A3N2CTD5"/>
<keyword evidence="2" id="KW-1185">Reference proteome</keyword>
<accession>A0A3N2CTD5</accession>
<name>A0A3N2CTD5_9ACTN</name>